<keyword evidence="1" id="KW-0732">Signal</keyword>
<name>A0A5C4N459_9RHOB</name>
<evidence type="ECO:0000313" key="2">
    <source>
        <dbReference type="EMBL" id="TNC52755.1"/>
    </source>
</evidence>
<sequence>MSLSTQVAAVALAAAVSFLSVPAWAACSTATTGARCIRVTPSVTTAAATPETAMTSSSAATPLVDVGQVVSRGEYSIILNADYYGLPPVSDGWVYMRVGQDAFRVDWRTHQVLERVTDRASANF</sequence>
<evidence type="ECO:0000256" key="1">
    <source>
        <dbReference type="SAM" id="SignalP"/>
    </source>
</evidence>
<evidence type="ECO:0008006" key="4">
    <source>
        <dbReference type="Google" id="ProtNLM"/>
    </source>
</evidence>
<protein>
    <recommendedName>
        <fullName evidence="4">DUF1236 domain-containing protein</fullName>
    </recommendedName>
</protein>
<dbReference type="RefSeq" id="WP_139074519.1">
    <property type="nucleotide sequence ID" value="NZ_VDFU01000001.1"/>
</dbReference>
<dbReference type="AlphaFoldDB" id="A0A5C4N459"/>
<feature type="chain" id="PRO_5022666586" description="DUF1236 domain-containing protein" evidence="1">
    <location>
        <begin position="26"/>
        <end position="124"/>
    </location>
</feature>
<keyword evidence="3" id="KW-1185">Reference proteome</keyword>
<feature type="signal peptide" evidence="1">
    <location>
        <begin position="1"/>
        <end position="25"/>
    </location>
</feature>
<comment type="caution">
    <text evidence="2">The sequence shown here is derived from an EMBL/GenBank/DDBJ whole genome shotgun (WGS) entry which is preliminary data.</text>
</comment>
<reference evidence="2 3" key="1">
    <citation type="submission" date="2019-06" db="EMBL/GenBank/DDBJ databases">
        <title>YIM 131921 draft genome.</title>
        <authorList>
            <person name="Jiang L."/>
        </authorList>
    </citation>
    <scope>NUCLEOTIDE SEQUENCE [LARGE SCALE GENOMIC DNA]</scope>
    <source>
        <strain evidence="2 3">YIM 131921</strain>
    </source>
</reference>
<dbReference type="Proteomes" id="UP000305887">
    <property type="component" value="Unassembled WGS sequence"/>
</dbReference>
<dbReference type="OrthoDB" id="7652095at2"/>
<evidence type="ECO:0000313" key="3">
    <source>
        <dbReference type="Proteomes" id="UP000305887"/>
    </source>
</evidence>
<gene>
    <name evidence="2" type="ORF">FHG66_00210</name>
</gene>
<accession>A0A5C4N459</accession>
<proteinExistence type="predicted"/>
<organism evidence="2 3">
    <name type="scientific">Rubellimicrobium rubrum</name>
    <dbReference type="NCBI Taxonomy" id="2585369"/>
    <lineage>
        <taxon>Bacteria</taxon>
        <taxon>Pseudomonadati</taxon>
        <taxon>Pseudomonadota</taxon>
        <taxon>Alphaproteobacteria</taxon>
        <taxon>Rhodobacterales</taxon>
        <taxon>Roseobacteraceae</taxon>
        <taxon>Rubellimicrobium</taxon>
    </lineage>
</organism>
<dbReference type="EMBL" id="VDFU01000001">
    <property type="protein sequence ID" value="TNC52755.1"/>
    <property type="molecule type" value="Genomic_DNA"/>
</dbReference>